<evidence type="ECO:0000313" key="2">
    <source>
        <dbReference type="Proteomes" id="UP000718281"/>
    </source>
</evidence>
<comment type="caution">
    <text evidence="1">The sequence shown here is derived from an EMBL/GenBank/DDBJ whole genome shotgun (WGS) entry which is preliminary data.</text>
</comment>
<protein>
    <submittedName>
        <fullName evidence="1">Uncharacterized protein</fullName>
    </submittedName>
</protein>
<evidence type="ECO:0000313" key="1">
    <source>
        <dbReference type="EMBL" id="MBK6302303.1"/>
    </source>
</evidence>
<name>A0A934X8X3_9MICO</name>
<reference evidence="1 2" key="1">
    <citation type="submission" date="2020-10" db="EMBL/GenBank/DDBJ databases">
        <title>Connecting structure to function with the recovery of over 1000 high-quality activated sludge metagenome-assembled genomes encoding full-length rRNA genes using long-read sequencing.</title>
        <authorList>
            <person name="Singleton C.M."/>
            <person name="Petriglieri F."/>
            <person name="Kristensen J.M."/>
            <person name="Kirkegaard R.H."/>
            <person name="Michaelsen T.Y."/>
            <person name="Andersen M.H."/>
            <person name="Karst S.M."/>
            <person name="Dueholm M.S."/>
            <person name="Nielsen P.H."/>
            <person name="Albertsen M."/>
        </authorList>
    </citation>
    <scope>NUCLEOTIDE SEQUENCE [LARGE SCALE GENOMIC DNA]</scope>
    <source>
        <strain evidence="1">AalE_18-Q3-R2-46_BAT3C.188</strain>
    </source>
</reference>
<organism evidence="1 2">
    <name type="scientific">Candidatus Phosphoribacter hodrii</name>
    <dbReference type="NCBI Taxonomy" id="2953743"/>
    <lineage>
        <taxon>Bacteria</taxon>
        <taxon>Bacillati</taxon>
        <taxon>Actinomycetota</taxon>
        <taxon>Actinomycetes</taxon>
        <taxon>Micrococcales</taxon>
        <taxon>Dermatophilaceae</taxon>
        <taxon>Candidatus Phosphoribacter</taxon>
    </lineage>
</organism>
<accession>A0A934X8X3</accession>
<proteinExistence type="predicted"/>
<dbReference type="Proteomes" id="UP000718281">
    <property type="component" value="Unassembled WGS sequence"/>
</dbReference>
<gene>
    <name evidence="1" type="ORF">IPF40_15170</name>
</gene>
<dbReference type="EMBL" id="JADIXZ010000009">
    <property type="protein sequence ID" value="MBK6302303.1"/>
    <property type="molecule type" value="Genomic_DNA"/>
</dbReference>
<sequence>MSLLRPFGPISAGRAMLMGFTGALFCVAMVIMTAGGIWMHAHASTLQASPAQALESQHGSLTTDAGVVVVMNKPVTAGSTVCFADDINKNVPTQLSCEFLGSVWRSLLWRISSRTPSSR</sequence>
<dbReference type="AlphaFoldDB" id="A0A934X8X3"/>